<evidence type="ECO:0000313" key="3">
    <source>
        <dbReference type="Proteomes" id="UP000327013"/>
    </source>
</evidence>
<proteinExistence type="predicted"/>
<dbReference type="GO" id="GO:0042752">
    <property type="term" value="P:regulation of circadian rhythm"/>
    <property type="evidence" value="ECO:0007669"/>
    <property type="project" value="InterPro"/>
</dbReference>
<dbReference type="PROSITE" id="PS51257">
    <property type="entry name" value="PROKAR_LIPOPROTEIN"/>
    <property type="match status" value="1"/>
</dbReference>
<evidence type="ECO:0000256" key="1">
    <source>
        <dbReference type="SAM" id="MobiDB-lite"/>
    </source>
</evidence>
<organism evidence="2 3">
    <name type="scientific">Carpinus fangiana</name>
    <dbReference type="NCBI Taxonomy" id="176857"/>
    <lineage>
        <taxon>Eukaryota</taxon>
        <taxon>Viridiplantae</taxon>
        <taxon>Streptophyta</taxon>
        <taxon>Embryophyta</taxon>
        <taxon>Tracheophyta</taxon>
        <taxon>Spermatophyta</taxon>
        <taxon>Magnoliopsida</taxon>
        <taxon>eudicotyledons</taxon>
        <taxon>Gunneridae</taxon>
        <taxon>Pentapetalae</taxon>
        <taxon>rosids</taxon>
        <taxon>fabids</taxon>
        <taxon>Fagales</taxon>
        <taxon>Betulaceae</taxon>
        <taxon>Carpinus</taxon>
    </lineage>
</organism>
<reference evidence="2 3" key="1">
    <citation type="submission" date="2019-06" db="EMBL/GenBank/DDBJ databases">
        <title>A chromosomal-level reference genome of Carpinus fangiana (Coryloideae, Betulaceae).</title>
        <authorList>
            <person name="Yang X."/>
            <person name="Wang Z."/>
            <person name="Zhang L."/>
            <person name="Hao G."/>
            <person name="Liu J."/>
            <person name="Yang Y."/>
        </authorList>
    </citation>
    <scope>NUCLEOTIDE SEQUENCE [LARGE SCALE GENOMIC DNA]</scope>
    <source>
        <strain evidence="2">Cfa_2016G</strain>
        <tissue evidence="2">Leaf</tissue>
    </source>
</reference>
<dbReference type="PANTHER" id="PTHR33676:SF17">
    <property type="entry name" value="COLD-REGULATED PROTEIN 28"/>
    <property type="match status" value="1"/>
</dbReference>
<sequence>MRENLRKNIPSPSPQPQAMAGCGSELTRTSSDSSAITADTCKEPSRHCGNARMGQLTEWTDQKHSLYLDSLEASFVTNLQRSMCLRGLCSQDNVRGTYSPEEPRIKTRNSSDEFMVLRDGRWQKINFERNDNLLDSTADSHVVLGSPWIRHFTSSGKRRTERSLYVQEHGVLHHEGTHLKGNLTFASGSSRGLDHQGSFGGTTEISDQNFVDEDQGEKSSCASMVKRLKTSAADASRSDQVVPLGKFHTTDVSTADNASSEREQEGRYELLSENPESLVCPKSDLHYFLKGS</sequence>
<feature type="region of interest" description="Disordered" evidence="1">
    <location>
        <begin position="242"/>
        <end position="268"/>
    </location>
</feature>
<evidence type="ECO:0000313" key="2">
    <source>
        <dbReference type="EMBL" id="KAE8007981.1"/>
    </source>
</evidence>
<dbReference type="PANTHER" id="PTHR33676">
    <property type="entry name" value="COLD REGULATED PROTEIN 27"/>
    <property type="match status" value="1"/>
</dbReference>
<gene>
    <name evidence="2" type="ORF">FH972_004533</name>
</gene>
<dbReference type="GO" id="GO:0009409">
    <property type="term" value="P:response to cold"/>
    <property type="evidence" value="ECO:0007669"/>
    <property type="project" value="InterPro"/>
</dbReference>
<dbReference type="InterPro" id="IPR044678">
    <property type="entry name" value="COR27/28"/>
</dbReference>
<protein>
    <submittedName>
        <fullName evidence="2">Uncharacterized protein</fullName>
    </submittedName>
</protein>
<keyword evidence="3" id="KW-1185">Reference proteome</keyword>
<name>A0A5N6QLE9_9ROSI</name>
<feature type="compositionally biased region" description="Basic and acidic residues" evidence="1">
    <location>
        <begin position="259"/>
        <end position="268"/>
    </location>
</feature>
<dbReference type="Proteomes" id="UP000327013">
    <property type="component" value="Chromosome 2"/>
</dbReference>
<dbReference type="EMBL" id="CM017322">
    <property type="protein sequence ID" value="KAE8007981.1"/>
    <property type="molecule type" value="Genomic_DNA"/>
</dbReference>
<feature type="region of interest" description="Disordered" evidence="1">
    <location>
        <begin position="193"/>
        <end position="216"/>
    </location>
</feature>
<dbReference type="AlphaFoldDB" id="A0A5N6QLE9"/>
<accession>A0A5N6QLE9</accession>
<feature type="region of interest" description="Disordered" evidence="1">
    <location>
        <begin position="1"/>
        <end position="41"/>
    </location>
</feature>
<dbReference type="OrthoDB" id="1104553at2759"/>
<feature type="compositionally biased region" description="Low complexity" evidence="1">
    <location>
        <begin position="27"/>
        <end position="39"/>
    </location>
</feature>